<keyword evidence="14" id="KW-1185">Reference proteome</keyword>
<proteinExistence type="inferred from homology"/>
<dbReference type="EMBL" id="SACT01000007">
    <property type="protein sequence ID" value="RVT49722.1"/>
    <property type="molecule type" value="Genomic_DNA"/>
</dbReference>
<feature type="domain" description="General secretion pathway GspH" evidence="12">
    <location>
        <begin position="65"/>
        <end position="178"/>
    </location>
</feature>
<dbReference type="Pfam" id="PF12019">
    <property type="entry name" value="GspH"/>
    <property type="match status" value="1"/>
</dbReference>
<comment type="caution">
    <text evidence="13">The sequence shown here is derived from an EMBL/GenBank/DDBJ whole genome shotgun (WGS) entry which is preliminary data.</text>
</comment>
<sequence length="195" mass="20773">MKVLPRVQAFQPASRNTVMTIRRISQTGFSLVEALIPLTVAGVLLGSALPTLVGLKERHRLEGTAAQLETDIQLARATAVARNEVLRMDFLQEPGGDGCYVVHDGAPGDCTCTADGPDCVPEVTPLRTVLLPMAQPLSLQTNVRGVSFDPTGGTVTPTATLRLHGRAGTLHLVVNVMGRTRTCTPDEALPGQRRC</sequence>
<evidence type="ECO:0000256" key="6">
    <source>
        <dbReference type="ARBA" id="ARBA00022692"/>
    </source>
</evidence>
<keyword evidence="4" id="KW-0488">Methylation</keyword>
<dbReference type="GO" id="GO:0005886">
    <property type="term" value="C:plasma membrane"/>
    <property type="evidence" value="ECO:0007669"/>
    <property type="project" value="UniProtKB-SubCell"/>
</dbReference>
<organism evidence="13 14">
    <name type="scientific">Rubrivivax albus</name>
    <dbReference type="NCBI Taxonomy" id="2499835"/>
    <lineage>
        <taxon>Bacteria</taxon>
        <taxon>Pseudomonadati</taxon>
        <taxon>Pseudomonadota</taxon>
        <taxon>Betaproteobacteria</taxon>
        <taxon>Burkholderiales</taxon>
        <taxon>Sphaerotilaceae</taxon>
        <taxon>Rubrivivax</taxon>
    </lineage>
</organism>
<dbReference type="Gene3D" id="3.55.40.10">
    <property type="entry name" value="minor pseudopilin epsh domain"/>
    <property type="match status" value="1"/>
</dbReference>
<name>A0A3S2UN93_9BURK</name>
<evidence type="ECO:0000256" key="5">
    <source>
        <dbReference type="ARBA" id="ARBA00022519"/>
    </source>
</evidence>
<keyword evidence="7 11" id="KW-1133">Transmembrane helix</keyword>
<evidence type="ECO:0000256" key="8">
    <source>
        <dbReference type="ARBA" id="ARBA00023136"/>
    </source>
</evidence>
<dbReference type="GO" id="GO:0015627">
    <property type="term" value="C:type II protein secretion system complex"/>
    <property type="evidence" value="ECO:0007669"/>
    <property type="project" value="InterPro"/>
</dbReference>
<accession>A0A3S2UN93</accession>
<dbReference type="Proteomes" id="UP000288178">
    <property type="component" value="Unassembled WGS sequence"/>
</dbReference>
<evidence type="ECO:0000256" key="4">
    <source>
        <dbReference type="ARBA" id="ARBA00022481"/>
    </source>
</evidence>
<evidence type="ECO:0000313" key="14">
    <source>
        <dbReference type="Proteomes" id="UP000288178"/>
    </source>
</evidence>
<dbReference type="AlphaFoldDB" id="A0A3S2UN93"/>
<evidence type="ECO:0000256" key="9">
    <source>
        <dbReference type="ARBA" id="ARBA00025772"/>
    </source>
</evidence>
<evidence type="ECO:0000313" key="13">
    <source>
        <dbReference type="EMBL" id="RVT49722.1"/>
    </source>
</evidence>
<dbReference type="InterPro" id="IPR045584">
    <property type="entry name" value="Pilin-like"/>
</dbReference>
<evidence type="ECO:0000256" key="10">
    <source>
        <dbReference type="ARBA" id="ARBA00030775"/>
    </source>
</evidence>
<evidence type="ECO:0000256" key="3">
    <source>
        <dbReference type="ARBA" id="ARBA00022475"/>
    </source>
</evidence>
<protein>
    <recommendedName>
        <fullName evidence="2">Type II secretion system protein H</fullName>
    </recommendedName>
    <alternativeName>
        <fullName evidence="10">General secretion pathway protein H</fullName>
    </alternativeName>
</protein>
<evidence type="ECO:0000256" key="11">
    <source>
        <dbReference type="SAM" id="Phobius"/>
    </source>
</evidence>
<dbReference type="SUPFAM" id="SSF54523">
    <property type="entry name" value="Pili subunits"/>
    <property type="match status" value="1"/>
</dbReference>
<evidence type="ECO:0000256" key="1">
    <source>
        <dbReference type="ARBA" id="ARBA00004377"/>
    </source>
</evidence>
<comment type="similarity">
    <text evidence="9">Belongs to the GSP H family.</text>
</comment>
<dbReference type="GO" id="GO:0015628">
    <property type="term" value="P:protein secretion by the type II secretion system"/>
    <property type="evidence" value="ECO:0007669"/>
    <property type="project" value="InterPro"/>
</dbReference>
<gene>
    <name evidence="13" type="ORF">ENE75_18945</name>
</gene>
<keyword evidence="3" id="KW-1003">Cell membrane</keyword>
<evidence type="ECO:0000256" key="7">
    <source>
        <dbReference type="ARBA" id="ARBA00022989"/>
    </source>
</evidence>
<feature type="transmembrane region" description="Helical" evidence="11">
    <location>
        <begin position="34"/>
        <end position="55"/>
    </location>
</feature>
<keyword evidence="8 11" id="KW-0472">Membrane</keyword>
<evidence type="ECO:0000259" key="12">
    <source>
        <dbReference type="Pfam" id="PF12019"/>
    </source>
</evidence>
<keyword evidence="6 11" id="KW-0812">Transmembrane</keyword>
<reference evidence="13 14" key="1">
    <citation type="submission" date="2019-01" db="EMBL/GenBank/DDBJ databases">
        <authorList>
            <person name="Chen W.-M."/>
        </authorList>
    </citation>
    <scope>NUCLEOTIDE SEQUENCE [LARGE SCALE GENOMIC DNA]</scope>
    <source>
        <strain evidence="13 14">ICH-3</strain>
    </source>
</reference>
<comment type="subcellular location">
    <subcellularLocation>
        <location evidence="1">Cell inner membrane</location>
        <topology evidence="1">Single-pass membrane protein</topology>
    </subcellularLocation>
</comment>
<keyword evidence="5" id="KW-0997">Cell inner membrane</keyword>
<evidence type="ECO:0000256" key="2">
    <source>
        <dbReference type="ARBA" id="ARBA00021549"/>
    </source>
</evidence>
<dbReference type="InterPro" id="IPR022346">
    <property type="entry name" value="T2SS_GspH"/>
</dbReference>